<dbReference type="PANTHER" id="PTHR38588">
    <property type="entry name" value="BLL0334 PROTEIN"/>
    <property type="match status" value="1"/>
</dbReference>
<dbReference type="InterPro" id="IPR010419">
    <property type="entry name" value="CO_DH_gsu"/>
</dbReference>
<dbReference type="AlphaFoldDB" id="A0A6J6UQX4"/>
<reference evidence="1" key="1">
    <citation type="submission" date="2020-05" db="EMBL/GenBank/DDBJ databases">
        <authorList>
            <person name="Chiriac C."/>
            <person name="Salcher M."/>
            <person name="Ghai R."/>
            <person name="Kavagutti S V."/>
        </authorList>
    </citation>
    <scope>NUCLEOTIDE SEQUENCE</scope>
</reference>
<accession>A0A6J6UQX4</accession>
<dbReference type="Pfam" id="PF06240">
    <property type="entry name" value="COXG"/>
    <property type="match status" value="1"/>
</dbReference>
<dbReference type="EMBL" id="CAEZZK010000130">
    <property type="protein sequence ID" value="CAB4762182.1"/>
    <property type="molecule type" value="Genomic_DNA"/>
</dbReference>
<dbReference type="EMBL" id="CAFBQV010000012">
    <property type="protein sequence ID" value="CAB5059241.1"/>
    <property type="molecule type" value="Genomic_DNA"/>
</dbReference>
<dbReference type="InterPro" id="IPR023393">
    <property type="entry name" value="START-like_dom_sf"/>
</dbReference>
<sequence length="194" mass="20314">MLIKQQFEVPQPIDSVWKFFGDIPQVASCLPGADLTTVIAEDHYGGTVLIRLGPVKLEFGGEAKISQRNESTKTITVDASGADKKGRGQAALGLNAHLSPAPTGTKVDISMDLQLSGAAAQYGRGLIADVTSVLLGQFADAMQVRLDAIAKGLDPSKVGGARSASGLSIGLRAAGMALTRVFKRFFAPYQPTSN</sequence>
<dbReference type="CDD" id="cd07823">
    <property type="entry name" value="SRPBCC_5"/>
    <property type="match status" value="1"/>
</dbReference>
<evidence type="ECO:0000313" key="1">
    <source>
        <dbReference type="EMBL" id="CAB4762182.1"/>
    </source>
</evidence>
<name>A0A6J6UQX4_9ZZZZ</name>
<dbReference type="PANTHER" id="PTHR38588:SF1">
    <property type="entry name" value="BLL0334 PROTEIN"/>
    <property type="match status" value="1"/>
</dbReference>
<gene>
    <name evidence="1" type="ORF">UFOPK2855_00729</name>
    <name evidence="2" type="ORF">UFOPK4345_00163</name>
</gene>
<dbReference type="Gene3D" id="3.30.530.20">
    <property type="match status" value="1"/>
</dbReference>
<proteinExistence type="predicted"/>
<evidence type="ECO:0000313" key="2">
    <source>
        <dbReference type="EMBL" id="CAB5059241.1"/>
    </source>
</evidence>
<dbReference type="SUPFAM" id="SSF55961">
    <property type="entry name" value="Bet v1-like"/>
    <property type="match status" value="1"/>
</dbReference>
<organism evidence="1">
    <name type="scientific">freshwater metagenome</name>
    <dbReference type="NCBI Taxonomy" id="449393"/>
    <lineage>
        <taxon>unclassified sequences</taxon>
        <taxon>metagenomes</taxon>
        <taxon>ecological metagenomes</taxon>
    </lineage>
</organism>
<protein>
    <submittedName>
        <fullName evidence="1">Unannotated protein</fullName>
    </submittedName>
</protein>